<comment type="subcellular location">
    <subcellularLocation>
        <location evidence="1">Membrane</location>
        <topology evidence="1">Multi-pass membrane protein</topology>
    </subcellularLocation>
</comment>
<comment type="caution">
    <text evidence="11">The sequence shown here is derived from an EMBL/GenBank/DDBJ whole genome shotgun (WGS) entry which is preliminary data.</text>
</comment>
<evidence type="ECO:0000256" key="6">
    <source>
        <dbReference type="ARBA" id="ARBA00023136"/>
    </source>
</evidence>
<evidence type="ECO:0000256" key="9">
    <source>
        <dbReference type="SAM" id="SignalP"/>
    </source>
</evidence>
<feature type="transmembrane region" description="Helical" evidence="8">
    <location>
        <begin position="414"/>
        <end position="432"/>
    </location>
</feature>
<organism evidence="11 12">
    <name type="scientific">Teratosphaeria destructans</name>
    <dbReference type="NCBI Taxonomy" id="418781"/>
    <lineage>
        <taxon>Eukaryota</taxon>
        <taxon>Fungi</taxon>
        <taxon>Dikarya</taxon>
        <taxon>Ascomycota</taxon>
        <taxon>Pezizomycotina</taxon>
        <taxon>Dothideomycetes</taxon>
        <taxon>Dothideomycetidae</taxon>
        <taxon>Mycosphaerellales</taxon>
        <taxon>Teratosphaeriaceae</taxon>
        <taxon>Teratosphaeria</taxon>
    </lineage>
</organism>
<feature type="domain" description="Ferric oxidoreductase" evidence="10">
    <location>
        <begin position="278"/>
        <end position="397"/>
    </location>
</feature>
<evidence type="ECO:0000256" key="2">
    <source>
        <dbReference type="ARBA" id="ARBA00022448"/>
    </source>
</evidence>
<feature type="transmembrane region" description="Helical" evidence="8">
    <location>
        <begin position="236"/>
        <end position="254"/>
    </location>
</feature>
<dbReference type="GO" id="GO:0000293">
    <property type="term" value="F:ferric-chelate reductase activity"/>
    <property type="evidence" value="ECO:0007669"/>
    <property type="project" value="TreeGrafter"/>
</dbReference>
<dbReference type="SUPFAM" id="SSF52343">
    <property type="entry name" value="Ferredoxin reductase-like, C-terminal NADP-linked domain"/>
    <property type="match status" value="1"/>
</dbReference>
<evidence type="ECO:0000313" key="11">
    <source>
        <dbReference type="EMBL" id="KAH9829724.1"/>
    </source>
</evidence>
<dbReference type="PANTHER" id="PTHR32361">
    <property type="entry name" value="FERRIC/CUPRIC REDUCTASE TRANSMEMBRANE COMPONENT"/>
    <property type="match status" value="1"/>
</dbReference>
<evidence type="ECO:0000313" key="12">
    <source>
        <dbReference type="Proteomes" id="UP001138500"/>
    </source>
</evidence>
<keyword evidence="6 8" id="KW-0472">Membrane</keyword>
<dbReference type="Proteomes" id="UP001138500">
    <property type="component" value="Unassembled WGS sequence"/>
</dbReference>
<feature type="transmembrane region" description="Helical" evidence="8">
    <location>
        <begin position="382"/>
        <end position="402"/>
    </location>
</feature>
<dbReference type="GO" id="GO:0015677">
    <property type="term" value="P:copper ion import"/>
    <property type="evidence" value="ECO:0007669"/>
    <property type="project" value="TreeGrafter"/>
</dbReference>
<reference evidence="11 12" key="2">
    <citation type="journal article" date="2021" name="Curr. Genet.">
        <title>Genetic response to nitrogen starvation in the aggressive Eucalyptus foliar pathogen Teratosphaeria destructans.</title>
        <authorList>
            <person name="Havenga M."/>
            <person name="Wingfield B.D."/>
            <person name="Wingfield M.J."/>
            <person name="Dreyer L.L."/>
            <person name="Roets F."/>
            <person name="Aylward J."/>
        </authorList>
    </citation>
    <scope>NUCLEOTIDE SEQUENCE [LARGE SCALE GENOMIC DNA]</scope>
    <source>
        <strain evidence="11">CMW44962</strain>
    </source>
</reference>
<sequence>MHRHIGPLLAILWLCASPVRTMISAGRPGHGFVGYGITMFKPGCAYACHDSIKNPLRCSAADDSMPGMTMWTTPPECYATDDAYLQTLAYCIFTRCEDVEVWRLERYWTMNVAGRHIHQPSPKYTYRDALAKIDRPPNSTTPDDEVLAAVSLVDEEAYDANLNTLRVFEEMEVRQDEYGLVLLLTGSILPIALSLLRFLPLPRPLVSRFAATFVYAPLFGSWGARLPFSVPTRGQAFMIAYFLALNIVLCAVGYDTTWPMTWFTWRGEQIPVYLSDRTGVFSAANMALLTLYAGRNNILLWLTNWSHSTFLLLHRWIAIIAVLEACLHSAIYLNLYLDPRHGERHSSESKLPYWYWGIISTLSMTLLLPLSVAQLRRRVYEVFLASHFALALLAYVAYYYHIIRRYDRQWGYETWIYIAFAIWAFDRLIRVMKLSSNGIKRGQITVIDDDYVRLDVPGVASAGGHAYLYFPTLSWRIWENHPFSVTGGFLPQASGAAARSPSEVPPTYVTSATKSMADKESTDDSPDRSGDSSSAQMDPSAPTDIGLTFFIRTGSGITSRLRHRVTLPVLVEGPYQASHYAGEIATYPNILCIAGGVGITAVVSVLASHARGRRKLYWSVRSGTGLVHALHDSLKDLRMAGVGIEVVEGGRIELEAVIAGELDAGASTTGGTAILVSGPRGMAEEARRVVSRVASRGEDGGRRLP</sequence>
<feature type="chain" id="PRO_5040881037" evidence="9">
    <location>
        <begin position="22"/>
        <end position="705"/>
    </location>
</feature>
<feature type="signal peptide" evidence="9">
    <location>
        <begin position="1"/>
        <end position="21"/>
    </location>
</feature>
<evidence type="ECO:0000256" key="7">
    <source>
        <dbReference type="SAM" id="MobiDB-lite"/>
    </source>
</evidence>
<keyword evidence="9" id="KW-0732">Signal</keyword>
<evidence type="ECO:0000256" key="8">
    <source>
        <dbReference type="SAM" id="Phobius"/>
    </source>
</evidence>
<dbReference type="GO" id="GO:0006879">
    <property type="term" value="P:intracellular iron ion homeostasis"/>
    <property type="evidence" value="ECO:0007669"/>
    <property type="project" value="TreeGrafter"/>
</dbReference>
<feature type="transmembrane region" description="Helical" evidence="8">
    <location>
        <begin position="178"/>
        <end position="199"/>
    </location>
</feature>
<accession>A0A9W7SU89</accession>
<gene>
    <name evidence="11" type="ORF">Tdes44962_MAKER02199</name>
</gene>
<feature type="transmembrane region" description="Helical" evidence="8">
    <location>
        <begin position="205"/>
        <end position="224"/>
    </location>
</feature>
<reference evidence="11 12" key="1">
    <citation type="journal article" date="2018" name="IMA Fungus">
        <title>IMA Genome-F 10: Nine draft genome sequences of Claviceps purpurea s.lat., including C. arundinis, C. humidiphila, and C. cf. spartinae, pseudomolecules for the pitch canker pathogen Fusarium circinatum, draft genome of Davidsoniella eucalypti, Grosmannia galeiformis, Quambalaria eucalypti, and Teratosphaeria destructans.</title>
        <authorList>
            <person name="Wingfield B.D."/>
            <person name="Liu M."/>
            <person name="Nguyen H.D."/>
            <person name="Lane F.A."/>
            <person name="Morgan S.W."/>
            <person name="De Vos L."/>
            <person name="Wilken P.M."/>
            <person name="Duong T.A."/>
            <person name="Aylward J."/>
            <person name="Coetzee M.P."/>
            <person name="Dadej K."/>
            <person name="De Beer Z.W."/>
            <person name="Findlay W."/>
            <person name="Havenga M."/>
            <person name="Kolarik M."/>
            <person name="Menzies J.G."/>
            <person name="Naidoo K."/>
            <person name="Pochopski O."/>
            <person name="Shoukouhi P."/>
            <person name="Santana Q.C."/>
            <person name="Seifert K.A."/>
            <person name="Soal N."/>
            <person name="Steenkamp E.T."/>
            <person name="Tatham C.T."/>
            <person name="van der Nest M.A."/>
            <person name="Wingfield M.J."/>
        </authorList>
    </citation>
    <scope>NUCLEOTIDE SEQUENCE [LARGE SCALE GENOMIC DNA]</scope>
    <source>
        <strain evidence="11">CMW44962</strain>
    </source>
</reference>
<keyword evidence="2" id="KW-0813">Transport</keyword>
<keyword evidence="12" id="KW-1185">Reference proteome</keyword>
<protein>
    <submittedName>
        <fullName evidence="11">Ferric-chelate reductase (Fre2)</fullName>
    </submittedName>
</protein>
<feature type="transmembrane region" description="Helical" evidence="8">
    <location>
        <begin position="313"/>
        <end position="333"/>
    </location>
</feature>
<dbReference type="CDD" id="cd06186">
    <property type="entry name" value="NOX_Duox_like_FAD_NADP"/>
    <property type="match status" value="1"/>
</dbReference>
<feature type="region of interest" description="Disordered" evidence="7">
    <location>
        <begin position="496"/>
        <end position="541"/>
    </location>
</feature>
<dbReference type="SFLD" id="SFLDS00052">
    <property type="entry name" value="Ferric_Reductase_Domain"/>
    <property type="match status" value="1"/>
</dbReference>
<evidence type="ECO:0000256" key="3">
    <source>
        <dbReference type="ARBA" id="ARBA00022692"/>
    </source>
</evidence>
<dbReference type="OrthoDB" id="167398at2759"/>
<dbReference type="InterPro" id="IPR013130">
    <property type="entry name" value="Fe3_Rdtase_TM_dom"/>
</dbReference>
<dbReference type="AlphaFoldDB" id="A0A9W7SU89"/>
<dbReference type="GO" id="GO:0005886">
    <property type="term" value="C:plasma membrane"/>
    <property type="evidence" value="ECO:0007669"/>
    <property type="project" value="TreeGrafter"/>
</dbReference>
<feature type="transmembrane region" description="Helical" evidence="8">
    <location>
        <begin position="353"/>
        <end position="370"/>
    </location>
</feature>
<evidence type="ECO:0000259" key="10">
    <source>
        <dbReference type="Pfam" id="PF01794"/>
    </source>
</evidence>
<dbReference type="PANTHER" id="PTHR32361:SF9">
    <property type="entry name" value="FERRIC REDUCTASE TRANSMEMBRANE COMPONENT 3-RELATED"/>
    <property type="match status" value="1"/>
</dbReference>
<keyword evidence="3 8" id="KW-0812">Transmembrane</keyword>
<proteinExistence type="predicted"/>
<feature type="compositionally biased region" description="Basic and acidic residues" evidence="7">
    <location>
        <begin position="516"/>
        <end position="530"/>
    </location>
</feature>
<dbReference type="Gene3D" id="3.40.50.80">
    <property type="entry name" value="Nucleotide-binding domain of ferredoxin-NADP reductase (FNR) module"/>
    <property type="match status" value="1"/>
</dbReference>
<dbReference type="GO" id="GO:0006826">
    <property type="term" value="P:iron ion transport"/>
    <property type="evidence" value="ECO:0007669"/>
    <property type="project" value="TreeGrafter"/>
</dbReference>
<evidence type="ECO:0000256" key="4">
    <source>
        <dbReference type="ARBA" id="ARBA00022989"/>
    </source>
</evidence>
<evidence type="ECO:0000256" key="1">
    <source>
        <dbReference type="ARBA" id="ARBA00004141"/>
    </source>
</evidence>
<dbReference type="InterPro" id="IPR039261">
    <property type="entry name" value="FNR_nucleotide-bd"/>
</dbReference>
<dbReference type="Pfam" id="PF01794">
    <property type="entry name" value="Ferric_reduct"/>
    <property type="match status" value="1"/>
</dbReference>
<evidence type="ECO:0000256" key="5">
    <source>
        <dbReference type="ARBA" id="ARBA00023065"/>
    </source>
</evidence>
<dbReference type="SFLD" id="SFLDG01168">
    <property type="entry name" value="Ferric_reductase_subgroup_(FRE"/>
    <property type="match status" value="1"/>
</dbReference>
<name>A0A9W7SU89_9PEZI</name>
<keyword evidence="5" id="KW-0406">Ion transport</keyword>
<feature type="transmembrane region" description="Helical" evidence="8">
    <location>
        <begin position="274"/>
        <end position="293"/>
    </location>
</feature>
<dbReference type="InterPro" id="IPR051410">
    <property type="entry name" value="Ferric/Cupric_Reductase"/>
</dbReference>
<keyword evidence="4 8" id="KW-1133">Transmembrane helix</keyword>
<dbReference type="EMBL" id="RIBY02001334">
    <property type="protein sequence ID" value="KAH9829724.1"/>
    <property type="molecule type" value="Genomic_DNA"/>
</dbReference>